<name>A0ABS7CX82_9BACT</name>
<evidence type="ECO:0000256" key="5">
    <source>
        <dbReference type="SAM" id="Phobius"/>
    </source>
</evidence>
<comment type="similarity">
    <text evidence="1 3">Belongs to the short-chain dehydrogenases/reductases (SDR) family.</text>
</comment>
<comment type="caution">
    <text evidence="6">The sequence shown here is derived from an EMBL/GenBank/DDBJ whole genome shotgun (WGS) entry which is preliminary data.</text>
</comment>
<dbReference type="Gene3D" id="3.40.50.720">
    <property type="entry name" value="NAD(P)-binding Rossmann-like Domain"/>
    <property type="match status" value="1"/>
</dbReference>
<sequence>MALSLKPLHDQVIVITGASSGIGLSTALKAAKKGAKVVLASRNGDALAKIEQQIKNEGGQAIYVVADVGRQEDIHKIADAAIGRFGGFDTWVNDAGVSIYGRLEEVSDEDNRRLFDTNFWGLVYGSLAAAQHLKSRNGGAIINLGSVLSDVAIPIQGMYSASKHAVKGFTDALRMELEDDNAPISVTLIKPAAINTPYTEHARNYMDEEPTLPPPVYQPEEVADAILYAATHPQRDLFIGSGGKIMSSMNKYAPGVMDWVGENMMIKQQKKNEPAHHHEGSLHHPGQDGEIYGNYDGHVQKSVYTRAKINPVITGVAIATASAAALALLGKNSLKKLDRDLVNKKK</sequence>
<dbReference type="PRINTS" id="PR00080">
    <property type="entry name" value="SDRFAMILY"/>
</dbReference>
<keyword evidence="5" id="KW-0472">Membrane</keyword>
<reference evidence="6 7" key="1">
    <citation type="journal article" date="2016" name="Int. J. Syst. Evol. Microbiol.">
        <title>Pontibacter aydingkolensis sp. nov., isolated from soil of a salt lake.</title>
        <authorList>
            <person name="Osman G."/>
            <person name="Zhang T."/>
            <person name="Lou K."/>
            <person name="Gao Y."/>
            <person name="Chang W."/>
            <person name="Lin Q."/>
            <person name="Yang H.M."/>
            <person name="Huo X.D."/>
            <person name="Wang N."/>
        </authorList>
    </citation>
    <scope>NUCLEOTIDE SEQUENCE [LARGE SCALE GENOMIC DNA]</scope>
    <source>
        <strain evidence="6 7">KACC 19255</strain>
    </source>
</reference>
<dbReference type="PROSITE" id="PS00061">
    <property type="entry name" value="ADH_SHORT"/>
    <property type="match status" value="1"/>
</dbReference>
<evidence type="ECO:0000256" key="3">
    <source>
        <dbReference type="RuleBase" id="RU000363"/>
    </source>
</evidence>
<keyword evidence="2" id="KW-0560">Oxidoreductase</keyword>
<feature type="region of interest" description="Disordered" evidence="4">
    <location>
        <begin position="269"/>
        <end position="293"/>
    </location>
</feature>
<dbReference type="EMBL" id="JAHYXK010000014">
    <property type="protein sequence ID" value="MBW7468444.1"/>
    <property type="molecule type" value="Genomic_DNA"/>
</dbReference>
<dbReference type="InterPro" id="IPR036291">
    <property type="entry name" value="NAD(P)-bd_dom_sf"/>
</dbReference>
<evidence type="ECO:0000313" key="7">
    <source>
        <dbReference type="Proteomes" id="UP000813018"/>
    </source>
</evidence>
<accession>A0ABS7CX82</accession>
<dbReference type="InterPro" id="IPR002347">
    <property type="entry name" value="SDR_fam"/>
</dbReference>
<dbReference type="CDD" id="cd05360">
    <property type="entry name" value="SDR_c3"/>
    <property type="match status" value="1"/>
</dbReference>
<dbReference type="PANTHER" id="PTHR44196">
    <property type="entry name" value="DEHYDROGENASE/REDUCTASE SDR FAMILY MEMBER 7B"/>
    <property type="match status" value="1"/>
</dbReference>
<feature type="compositionally biased region" description="Basic and acidic residues" evidence="4">
    <location>
        <begin position="270"/>
        <end position="287"/>
    </location>
</feature>
<dbReference type="Pfam" id="PF00106">
    <property type="entry name" value="adh_short"/>
    <property type="match status" value="1"/>
</dbReference>
<organism evidence="6 7">
    <name type="scientific">Pontibacter aydingkolensis</name>
    <dbReference type="NCBI Taxonomy" id="1911536"/>
    <lineage>
        <taxon>Bacteria</taxon>
        <taxon>Pseudomonadati</taxon>
        <taxon>Bacteroidota</taxon>
        <taxon>Cytophagia</taxon>
        <taxon>Cytophagales</taxon>
        <taxon>Hymenobacteraceae</taxon>
        <taxon>Pontibacter</taxon>
    </lineage>
</organism>
<keyword evidence="5" id="KW-1133">Transmembrane helix</keyword>
<keyword evidence="7" id="KW-1185">Reference proteome</keyword>
<dbReference type="InterPro" id="IPR020904">
    <property type="entry name" value="Sc_DH/Rdtase_CS"/>
</dbReference>
<dbReference type="Proteomes" id="UP000813018">
    <property type="component" value="Unassembled WGS sequence"/>
</dbReference>
<proteinExistence type="inferred from homology"/>
<keyword evidence="5" id="KW-0812">Transmembrane</keyword>
<evidence type="ECO:0000256" key="2">
    <source>
        <dbReference type="ARBA" id="ARBA00023002"/>
    </source>
</evidence>
<dbReference type="NCBIfam" id="NF005495">
    <property type="entry name" value="PRK07109.1"/>
    <property type="match status" value="1"/>
</dbReference>
<evidence type="ECO:0000256" key="1">
    <source>
        <dbReference type="ARBA" id="ARBA00006484"/>
    </source>
</evidence>
<evidence type="ECO:0000313" key="6">
    <source>
        <dbReference type="EMBL" id="MBW7468444.1"/>
    </source>
</evidence>
<dbReference type="SUPFAM" id="SSF51735">
    <property type="entry name" value="NAD(P)-binding Rossmann-fold domains"/>
    <property type="match status" value="1"/>
</dbReference>
<dbReference type="RefSeq" id="WP_219878314.1">
    <property type="nucleotide sequence ID" value="NZ_JAHYXK010000014.1"/>
</dbReference>
<gene>
    <name evidence="6" type="ORF">K0O23_15310</name>
</gene>
<protein>
    <submittedName>
        <fullName evidence="6">SDR family oxidoreductase</fullName>
    </submittedName>
</protein>
<evidence type="ECO:0000256" key="4">
    <source>
        <dbReference type="SAM" id="MobiDB-lite"/>
    </source>
</evidence>
<dbReference type="PRINTS" id="PR00081">
    <property type="entry name" value="GDHRDH"/>
</dbReference>
<dbReference type="PANTHER" id="PTHR44196:SF1">
    <property type="entry name" value="DEHYDROGENASE_REDUCTASE SDR FAMILY MEMBER 7B"/>
    <property type="match status" value="1"/>
</dbReference>
<feature type="transmembrane region" description="Helical" evidence="5">
    <location>
        <begin position="309"/>
        <end position="329"/>
    </location>
</feature>